<keyword evidence="5" id="KW-0677">Repeat</keyword>
<dbReference type="SMART" id="SM00446">
    <property type="entry name" value="LRRcap"/>
    <property type="match status" value="1"/>
</dbReference>
<dbReference type="InterPro" id="IPR003603">
    <property type="entry name" value="U2A'_phosphoprotein32A_C"/>
</dbReference>
<evidence type="ECO:0000256" key="3">
    <source>
        <dbReference type="ARBA" id="ARBA00022490"/>
    </source>
</evidence>
<organism evidence="12 13">
    <name type="scientific">Laodelphax striatellus</name>
    <name type="common">Small brown planthopper</name>
    <name type="synonym">Delphax striatella</name>
    <dbReference type="NCBI Taxonomy" id="195883"/>
    <lineage>
        <taxon>Eukaryota</taxon>
        <taxon>Metazoa</taxon>
        <taxon>Ecdysozoa</taxon>
        <taxon>Arthropoda</taxon>
        <taxon>Hexapoda</taxon>
        <taxon>Insecta</taxon>
        <taxon>Pterygota</taxon>
        <taxon>Neoptera</taxon>
        <taxon>Paraneoptera</taxon>
        <taxon>Hemiptera</taxon>
        <taxon>Auchenorrhyncha</taxon>
        <taxon>Fulgoroidea</taxon>
        <taxon>Delphacidae</taxon>
        <taxon>Criomorphinae</taxon>
        <taxon>Laodelphax</taxon>
    </lineage>
</organism>
<comment type="similarity">
    <text evidence="9">Belongs to the tilB family.</text>
</comment>
<dbReference type="AlphaFoldDB" id="A0A482X177"/>
<evidence type="ECO:0000313" key="12">
    <source>
        <dbReference type="EMBL" id="RZF39579.1"/>
    </source>
</evidence>
<proteinExistence type="inferred from homology"/>
<name>A0A482X177_LAOST</name>
<keyword evidence="4" id="KW-0433">Leucine-rich repeat</keyword>
<dbReference type="Pfam" id="PF23602">
    <property type="entry name" value="CS_DNAAF11_C"/>
    <property type="match status" value="1"/>
</dbReference>
<evidence type="ECO:0000256" key="8">
    <source>
        <dbReference type="ARBA" id="ARBA00023273"/>
    </source>
</evidence>
<dbReference type="STRING" id="195883.A0A482X177"/>
<keyword evidence="6" id="KW-0175">Coiled coil</keyword>
<dbReference type="PANTHER" id="PTHR18849">
    <property type="entry name" value="LEUCINE RICH REPEAT PROTEIN"/>
    <property type="match status" value="1"/>
</dbReference>
<accession>A0A482X177</accession>
<keyword evidence="13" id="KW-1185">Reference proteome</keyword>
<evidence type="ECO:0000256" key="2">
    <source>
        <dbReference type="ARBA" id="ARBA00004496"/>
    </source>
</evidence>
<dbReference type="SUPFAM" id="SSF52058">
    <property type="entry name" value="L domain-like"/>
    <property type="match status" value="1"/>
</dbReference>
<dbReference type="GO" id="GO:0005929">
    <property type="term" value="C:cilium"/>
    <property type="evidence" value="ECO:0007669"/>
    <property type="project" value="UniProtKB-SubCell"/>
</dbReference>
<dbReference type="Gene3D" id="3.80.10.10">
    <property type="entry name" value="Ribonuclease Inhibitor"/>
    <property type="match status" value="1"/>
</dbReference>
<evidence type="ECO:0000256" key="7">
    <source>
        <dbReference type="ARBA" id="ARBA00023069"/>
    </source>
</evidence>
<dbReference type="Pfam" id="PF14580">
    <property type="entry name" value="LRR_9"/>
    <property type="match status" value="1"/>
</dbReference>
<reference evidence="12 13" key="1">
    <citation type="journal article" date="2017" name="Gigascience">
        <title>Genome sequence of the small brown planthopper, Laodelphax striatellus.</title>
        <authorList>
            <person name="Zhu J."/>
            <person name="Jiang F."/>
            <person name="Wang X."/>
            <person name="Yang P."/>
            <person name="Bao Y."/>
            <person name="Zhao W."/>
            <person name="Wang W."/>
            <person name="Lu H."/>
            <person name="Wang Q."/>
            <person name="Cui N."/>
            <person name="Li J."/>
            <person name="Chen X."/>
            <person name="Luo L."/>
            <person name="Yu J."/>
            <person name="Kang L."/>
            <person name="Cui F."/>
        </authorList>
    </citation>
    <scope>NUCLEOTIDE SEQUENCE [LARGE SCALE GENOMIC DNA]</scope>
    <source>
        <strain evidence="12">Lst14</strain>
    </source>
</reference>
<evidence type="ECO:0000259" key="11">
    <source>
        <dbReference type="SMART" id="SM00446"/>
    </source>
</evidence>
<dbReference type="InterPro" id="IPR032675">
    <property type="entry name" value="LRR_dom_sf"/>
</dbReference>
<dbReference type="InterPro" id="IPR056496">
    <property type="entry name" value="CS_DNAAF11_C"/>
</dbReference>
<dbReference type="Proteomes" id="UP000291343">
    <property type="component" value="Unassembled WGS sequence"/>
</dbReference>
<comment type="subcellular location">
    <subcellularLocation>
        <location evidence="1">Cell projection</location>
        <location evidence="1">Cilium</location>
    </subcellularLocation>
    <subcellularLocation>
        <location evidence="2">Cytoplasm</location>
    </subcellularLocation>
</comment>
<dbReference type="OrthoDB" id="10250990at2759"/>
<feature type="compositionally biased region" description="Basic and acidic residues" evidence="10">
    <location>
        <begin position="173"/>
        <end position="191"/>
    </location>
</feature>
<evidence type="ECO:0000256" key="6">
    <source>
        <dbReference type="ARBA" id="ARBA00023054"/>
    </source>
</evidence>
<feature type="domain" description="U2A'/phosphoprotein 32 family A C-terminal" evidence="11">
    <location>
        <begin position="128"/>
        <end position="146"/>
    </location>
</feature>
<comment type="caution">
    <text evidence="12">The sequence shown here is derived from an EMBL/GenBank/DDBJ whole genome shotgun (WGS) entry which is preliminary data.</text>
</comment>
<gene>
    <name evidence="12" type="ORF">LSTR_LSTR001100</name>
</gene>
<protein>
    <recommendedName>
        <fullName evidence="11">U2A'/phosphoprotein 32 family A C-terminal domain-containing protein</fullName>
    </recommendedName>
</protein>
<evidence type="ECO:0000256" key="4">
    <source>
        <dbReference type="ARBA" id="ARBA00022614"/>
    </source>
</evidence>
<evidence type="ECO:0000256" key="9">
    <source>
        <dbReference type="ARBA" id="ARBA00049982"/>
    </source>
</evidence>
<evidence type="ECO:0000256" key="10">
    <source>
        <dbReference type="SAM" id="MobiDB-lite"/>
    </source>
</evidence>
<dbReference type="SMART" id="SM00365">
    <property type="entry name" value="LRR_SD22"/>
    <property type="match status" value="2"/>
</dbReference>
<dbReference type="FunCoup" id="A0A482X177">
    <property type="interactions" value="11"/>
</dbReference>
<dbReference type="PROSITE" id="PS51450">
    <property type="entry name" value="LRR"/>
    <property type="match status" value="3"/>
</dbReference>
<dbReference type="InParanoid" id="A0A482X177"/>
<dbReference type="InterPro" id="IPR001611">
    <property type="entry name" value="Leu-rich_rpt"/>
</dbReference>
<evidence type="ECO:0000256" key="5">
    <source>
        <dbReference type="ARBA" id="ARBA00022737"/>
    </source>
</evidence>
<feature type="region of interest" description="Disordered" evidence="10">
    <location>
        <begin position="173"/>
        <end position="195"/>
    </location>
</feature>
<keyword evidence="8" id="KW-0966">Cell projection</keyword>
<sequence length="423" mass="49401">MVRITEELVRKRSEHNEREIGTLEEIALHQEDIEKIEHLQHWCRDLRILLLQSNLISKIENLNKLKKLEYINLALNNIERVENLEGCESLKKLDLTLNFIGDLTSVKCLRNNIHLEFLCLLGNPCTDFKRYREYVVAALPQLQILDSQEILRSERIKAQQVFEDVEKQILDEIDKHNGKRENQKKSSTKEECENDIEIDKEEEDKFWSEKTENTPEARIEIANRIRKSKELKNKAEEKRQKRVIKLFNKDGAPLNVNEAKIDFRFSEDDESNSYVLELHTYKHLDTSFIDIDVQPFYIKVLIKGKVFQLTFDEEVKMAEATAQRSQSSGHLVITMPKMKGEVKPLKPQPNPLEFLKESSKNNSLSARREYLEIGSSQKDTSLDYTKICRKENDAVTRPLKKNVIQDKIPSADFVDNPEVPPLM</sequence>
<dbReference type="GO" id="GO:0005737">
    <property type="term" value="C:cytoplasm"/>
    <property type="evidence" value="ECO:0007669"/>
    <property type="project" value="UniProtKB-SubCell"/>
</dbReference>
<dbReference type="EMBL" id="QKKF02019844">
    <property type="protein sequence ID" value="RZF39579.1"/>
    <property type="molecule type" value="Genomic_DNA"/>
</dbReference>
<keyword evidence="7" id="KW-0969">Cilium</keyword>
<dbReference type="PANTHER" id="PTHR18849:SF0">
    <property type="entry name" value="CILIA- AND FLAGELLA-ASSOCIATED PROTEIN 410-RELATED"/>
    <property type="match status" value="1"/>
</dbReference>
<keyword evidence="3" id="KW-0963">Cytoplasm</keyword>
<dbReference type="FunFam" id="3.80.10.10:FF:000052">
    <property type="entry name" value="Leucine rich repeat containing 6"/>
    <property type="match status" value="1"/>
</dbReference>
<evidence type="ECO:0000256" key="1">
    <source>
        <dbReference type="ARBA" id="ARBA00004138"/>
    </source>
</evidence>
<evidence type="ECO:0000313" key="13">
    <source>
        <dbReference type="Proteomes" id="UP000291343"/>
    </source>
</evidence>